<feature type="binding site" evidence="15">
    <location>
        <position position="976"/>
    </location>
    <ligand>
        <name>Mg(2+)</name>
        <dbReference type="ChEBI" id="CHEBI:18420"/>
    </ligand>
</feature>
<dbReference type="AlphaFoldDB" id="A0A4R5WQA1"/>
<dbReference type="Pfam" id="PF00580">
    <property type="entry name" value="UvrD-helicase"/>
    <property type="match status" value="1"/>
</dbReference>
<name>A0A4R5WQA1_MYCMU</name>
<comment type="similarity">
    <text evidence="15">Belongs to the helicase family. UvrD subfamily.</text>
</comment>
<keyword evidence="9 15" id="KW-0460">Magnesium</keyword>
<dbReference type="Pfam" id="PF13361">
    <property type="entry name" value="UvrD_C"/>
    <property type="match status" value="1"/>
</dbReference>
<comment type="catalytic activity">
    <reaction evidence="13 15">
        <text>Couples ATP hydrolysis with the unwinding of duplex DNA by translocating in the 3'-5' direction.</text>
        <dbReference type="EC" id="5.6.2.4"/>
    </reaction>
</comment>
<dbReference type="GO" id="GO:0000287">
    <property type="term" value="F:magnesium ion binding"/>
    <property type="evidence" value="ECO:0007669"/>
    <property type="project" value="UniProtKB-UniRule"/>
</dbReference>
<keyword evidence="2 15" id="KW-0479">Metal-binding</keyword>
<evidence type="ECO:0000256" key="3">
    <source>
        <dbReference type="ARBA" id="ARBA00022741"/>
    </source>
</evidence>
<dbReference type="EC" id="5.6.2.4" evidence="15"/>
<feature type="binding site" evidence="15">
    <location>
        <position position="996"/>
    </location>
    <ligand>
        <name>Mg(2+)</name>
        <dbReference type="ChEBI" id="CHEBI:18420"/>
    </ligand>
</feature>
<dbReference type="GO" id="GO:0008854">
    <property type="term" value="F:exodeoxyribonuclease V activity"/>
    <property type="evidence" value="ECO:0007669"/>
    <property type="project" value="UniProtKB-EC"/>
</dbReference>
<evidence type="ECO:0000256" key="2">
    <source>
        <dbReference type="ARBA" id="ARBA00022723"/>
    </source>
</evidence>
<dbReference type="GO" id="GO:0016887">
    <property type="term" value="F:ATP hydrolysis activity"/>
    <property type="evidence" value="ECO:0007669"/>
    <property type="project" value="RHEA"/>
</dbReference>
<dbReference type="Gene3D" id="1.10.486.10">
    <property type="entry name" value="PCRA, domain 4"/>
    <property type="match status" value="1"/>
</dbReference>
<dbReference type="InterPro" id="IPR014016">
    <property type="entry name" value="UvrD-like_ATP-bd"/>
</dbReference>
<reference evidence="20 21" key="1">
    <citation type="submission" date="2019-01" db="EMBL/GenBank/DDBJ databases">
        <title>High-quality-draft genome sequences of five non-tuberculosis mycobacteriaceae isolated from a nosocomial environment.</title>
        <authorList>
            <person name="Tiago I."/>
            <person name="Alarico S."/>
            <person name="Pereira S.G."/>
            <person name="Coelho C."/>
            <person name="Maranha A."/>
            <person name="Empadinhas N."/>
        </authorList>
    </citation>
    <scope>NUCLEOTIDE SEQUENCE [LARGE SCALE GENOMIC DNA]</scope>
    <source>
        <strain evidence="20 21">24AIII</strain>
    </source>
</reference>
<evidence type="ECO:0000256" key="14">
    <source>
        <dbReference type="ARBA" id="ARBA00048988"/>
    </source>
</evidence>
<comment type="caution">
    <text evidence="20">The sequence shown here is derived from an EMBL/GenBank/DDBJ whole genome shotgun (WGS) entry which is preliminary data.</text>
</comment>
<evidence type="ECO:0000256" key="15">
    <source>
        <dbReference type="HAMAP-Rule" id="MF_01485"/>
    </source>
</evidence>
<dbReference type="InterPro" id="IPR011335">
    <property type="entry name" value="Restrct_endonuc-II-like"/>
</dbReference>
<comment type="cofactor">
    <cofactor evidence="15">
        <name>Mg(2+)</name>
        <dbReference type="ChEBI" id="CHEBI:18420"/>
    </cofactor>
    <text evidence="15">Binds 1 Mg(2+) ion per subunit.</text>
</comment>
<comment type="domain">
    <text evidence="15">The N-terminal DNA-binding domain is a ssDNA-dependent ATPase and has ATP-dependent 3'-5' helicase function. This domain interacts with RecC.</text>
</comment>
<dbReference type="HAMAP" id="MF_01485">
    <property type="entry name" value="RecB"/>
    <property type="match status" value="1"/>
</dbReference>
<feature type="binding site" evidence="15">
    <location>
        <position position="842"/>
    </location>
    <ligand>
        <name>Mg(2+)</name>
        <dbReference type="ChEBI" id="CHEBI:18420"/>
    </ligand>
</feature>
<evidence type="ECO:0000313" key="20">
    <source>
        <dbReference type="EMBL" id="TDK93709.1"/>
    </source>
</evidence>
<protein>
    <recommendedName>
        <fullName evidence="15">RecBCD enzyme subunit RecB</fullName>
        <ecNumber evidence="15">3.1.11.5</ecNumber>
        <ecNumber evidence="15">5.6.2.4</ecNumber>
    </recommendedName>
    <alternativeName>
        <fullName evidence="15">DNA 3'-5' helicase subunit RecB</fullName>
    </alternativeName>
    <alternativeName>
        <fullName evidence="15">Exonuclease V subunit RecB</fullName>
        <shortName evidence="15">ExoV subunit RecB</shortName>
    </alternativeName>
    <alternativeName>
        <fullName evidence="15">Helicase/nuclease RecBCD subunit RecB</fullName>
    </alternativeName>
</protein>
<feature type="domain" description="UvrD-like helicase C-terminal" evidence="19">
    <location>
        <begin position="355"/>
        <end position="613"/>
    </location>
</feature>
<dbReference type="PROSITE" id="PS51217">
    <property type="entry name" value="UVRD_HELICASE_CTER"/>
    <property type="match status" value="1"/>
</dbReference>
<keyword evidence="5 15" id="KW-0378">Hydrolase</keyword>
<dbReference type="RefSeq" id="WP_133425364.1">
    <property type="nucleotide sequence ID" value="NZ_SDLO01000001.1"/>
</dbReference>
<comment type="domain">
    <text evidence="15">The C-terminal domain has nuclease activity and interacts with RecD. It interacts with RecA, facilitating its loading onto ssDNA.</text>
</comment>
<feature type="region of interest" description="Disordered" evidence="17">
    <location>
        <begin position="795"/>
        <end position="817"/>
    </location>
</feature>
<dbReference type="Gene3D" id="1.10.3170.10">
    <property type="entry name" value="Recbcd, chain B, domain 2"/>
    <property type="match status" value="2"/>
</dbReference>
<feature type="domain" description="UvrD-like helicase ATP-binding" evidence="18">
    <location>
        <begin position="1"/>
        <end position="326"/>
    </location>
</feature>
<comment type="subunit">
    <text evidence="15">Heterotrimer of RecB, RecC and RecD. All subunits contribute to DNA-binding. Interacts with RecA.</text>
</comment>
<keyword evidence="10 15" id="KW-0238">DNA-binding</keyword>
<evidence type="ECO:0000259" key="19">
    <source>
        <dbReference type="PROSITE" id="PS51217"/>
    </source>
</evidence>
<feature type="active site" description="For nuclease activity" evidence="15">
    <location>
        <position position="996"/>
    </location>
</feature>
<evidence type="ECO:0000256" key="12">
    <source>
        <dbReference type="ARBA" id="ARBA00023235"/>
    </source>
</evidence>
<dbReference type="EMBL" id="SDLO01000001">
    <property type="protein sequence ID" value="TDK93709.1"/>
    <property type="molecule type" value="Genomic_DNA"/>
</dbReference>
<comment type="function">
    <text evidence="15">A helicase/nuclease that prepares dsDNA breaks (DSB) for recombinational DNA repair. Binds to DSBs and unwinds DNA via a highly rapid and processive ATP-dependent bidirectional helicase activity. Unwinds dsDNA until it encounters a Chi (crossover hotspot instigator) sequence from the 3' direction. Cuts ssDNA a few nucleotides 3' to the Chi site. The properties and activities of the enzyme are changed at Chi. The Chi-altered holoenzyme produces a long 3'-ssDNA overhang and facilitates RecA-binding to the ssDNA for homologous DNA recombination and repair. Holoenzyme degrades any linearized DNA that is unable to undergo homologous recombination. In the holoenzyme this subunit contributes ATPase, 3'-5' helicase, exonuclease activity and loads RecA onto ssDNA.</text>
</comment>
<keyword evidence="11 15" id="KW-0234">DNA repair</keyword>
<evidence type="ECO:0000256" key="13">
    <source>
        <dbReference type="ARBA" id="ARBA00034617"/>
    </source>
</evidence>
<feature type="binding site" evidence="16">
    <location>
        <begin position="21"/>
        <end position="28"/>
    </location>
    <ligand>
        <name>ATP</name>
        <dbReference type="ChEBI" id="CHEBI:30616"/>
    </ligand>
</feature>
<gene>
    <name evidence="15" type="primary">recB</name>
    <name evidence="20" type="ORF">EUA03_00965</name>
</gene>
<feature type="region of interest" description="DNA-binding and helicase activity, interacts with RecC" evidence="15">
    <location>
        <begin position="1"/>
        <end position="751"/>
    </location>
</feature>
<keyword evidence="8 15" id="KW-0067">ATP-binding</keyword>
<dbReference type="EC" id="3.1.11.5" evidence="15"/>
<evidence type="ECO:0000256" key="4">
    <source>
        <dbReference type="ARBA" id="ARBA00022763"/>
    </source>
</evidence>
<dbReference type="GO" id="GO:0005829">
    <property type="term" value="C:cytosol"/>
    <property type="evidence" value="ECO:0007669"/>
    <property type="project" value="TreeGrafter"/>
</dbReference>
<comment type="catalytic activity">
    <reaction evidence="14 15">
        <text>ATP + H2O = ADP + phosphate + H(+)</text>
        <dbReference type="Rhea" id="RHEA:13065"/>
        <dbReference type="ChEBI" id="CHEBI:15377"/>
        <dbReference type="ChEBI" id="CHEBI:15378"/>
        <dbReference type="ChEBI" id="CHEBI:30616"/>
        <dbReference type="ChEBI" id="CHEBI:43474"/>
        <dbReference type="ChEBI" id="CHEBI:456216"/>
        <dbReference type="EC" id="5.6.2.4"/>
    </reaction>
</comment>
<keyword evidence="7 15" id="KW-0269">Exonuclease</keyword>
<evidence type="ECO:0000256" key="5">
    <source>
        <dbReference type="ARBA" id="ARBA00022801"/>
    </source>
</evidence>
<proteinExistence type="inferred from homology"/>
<dbReference type="CDD" id="cd22352">
    <property type="entry name" value="RecB_C-like"/>
    <property type="match status" value="1"/>
</dbReference>
<dbReference type="SUPFAM" id="SSF52540">
    <property type="entry name" value="P-loop containing nucleoside triphosphate hydrolases"/>
    <property type="match status" value="1"/>
</dbReference>
<dbReference type="InterPro" id="IPR011604">
    <property type="entry name" value="PDDEXK-like_dom_sf"/>
</dbReference>
<dbReference type="InterPro" id="IPR004586">
    <property type="entry name" value="RecB"/>
</dbReference>
<dbReference type="InterPro" id="IPR027417">
    <property type="entry name" value="P-loop_NTPase"/>
</dbReference>
<dbReference type="PROSITE" id="PS51198">
    <property type="entry name" value="UVRD_HELICASE_ATP_BIND"/>
    <property type="match status" value="1"/>
</dbReference>
<comment type="miscellaneous">
    <text evidence="15">In the RecBCD complex, RecB has a slow 3'-5' helicase, an exonuclease activity and loads RecA onto ssDNA, RecD has a fast 5'-3' helicase activity, while RecC stimulates the ATPase and processivity of the RecB helicase and contributes to recognition of the Chi site.</text>
</comment>
<evidence type="ECO:0000256" key="11">
    <source>
        <dbReference type="ARBA" id="ARBA00023204"/>
    </source>
</evidence>
<accession>A0A4R5WQA1</accession>
<dbReference type="PANTHER" id="PTHR11070">
    <property type="entry name" value="UVRD / RECB / PCRA DNA HELICASE FAMILY MEMBER"/>
    <property type="match status" value="1"/>
</dbReference>
<keyword evidence="3 15" id="KW-0547">Nucleotide-binding</keyword>
<evidence type="ECO:0000256" key="17">
    <source>
        <dbReference type="SAM" id="MobiDB-lite"/>
    </source>
</evidence>
<evidence type="ECO:0000256" key="6">
    <source>
        <dbReference type="ARBA" id="ARBA00022806"/>
    </source>
</evidence>
<evidence type="ECO:0000256" key="16">
    <source>
        <dbReference type="PROSITE-ProRule" id="PRU00560"/>
    </source>
</evidence>
<evidence type="ECO:0000256" key="7">
    <source>
        <dbReference type="ARBA" id="ARBA00022839"/>
    </source>
</evidence>
<comment type="catalytic activity">
    <reaction evidence="15">
        <text>Exonucleolytic cleavage (in the presence of ATP) in either 5'- to 3'- or 3'- to 5'-direction to yield 5'-phosphooligonucleotides.</text>
        <dbReference type="EC" id="3.1.11.5"/>
    </reaction>
</comment>
<keyword evidence="6 15" id="KW-0347">Helicase</keyword>
<dbReference type="GO" id="GO:0005524">
    <property type="term" value="F:ATP binding"/>
    <property type="evidence" value="ECO:0007669"/>
    <property type="project" value="UniProtKB-UniRule"/>
</dbReference>
<dbReference type="PANTHER" id="PTHR11070:SF23">
    <property type="entry name" value="RECBCD ENZYME SUBUNIT RECB"/>
    <property type="match status" value="1"/>
</dbReference>
<dbReference type="Gene3D" id="3.90.320.10">
    <property type="match status" value="1"/>
</dbReference>
<keyword evidence="12 15" id="KW-0413">Isomerase</keyword>
<dbReference type="GO" id="GO:0003677">
    <property type="term" value="F:DNA binding"/>
    <property type="evidence" value="ECO:0007669"/>
    <property type="project" value="UniProtKB-UniRule"/>
</dbReference>
<dbReference type="InterPro" id="IPR014017">
    <property type="entry name" value="DNA_helicase_UvrD-like_C"/>
</dbReference>
<dbReference type="GO" id="GO:0009338">
    <property type="term" value="C:exodeoxyribonuclease V complex"/>
    <property type="evidence" value="ECO:0007669"/>
    <property type="project" value="TreeGrafter"/>
</dbReference>
<dbReference type="GO" id="GO:0000724">
    <property type="term" value="P:double-strand break repair via homologous recombination"/>
    <property type="evidence" value="ECO:0007669"/>
    <property type="project" value="UniProtKB-UniRule"/>
</dbReference>
<evidence type="ECO:0000256" key="8">
    <source>
        <dbReference type="ARBA" id="ARBA00022840"/>
    </source>
</evidence>
<keyword evidence="1 15" id="KW-0540">Nuclease</keyword>
<sequence length="1104" mass="119708">MDAFDLLGPLPDRATTTVLEASAGTGKTYALAGLVTRYVAEGVATLDEMLLITFSRAATRELRERVRAQLVKTVAALDDPSEDDDDLIRHLAAVEPGELVRRRARLRDALSDFDAATIATTHEFCGLVLRSLGIAGDTDSGAQLVESLDELVGEIVSDLYLTTYGDQRDEPALSFADALDLAKRVVGDPGAQLRPVTADPDSVAAQRLSFARAVLEELERRKRRLGVLSFDDLLSRLATALEEPDAPARDRMRRRWPIVMVDEFQDTDPVQWQVISRAFVGHSAVVLIGDPKQAIYAFRGGDIVTYLDAARSADQRLTLAENWRSDKVLVDRLQTVLKGAALGDDDIVVHPVEARTERHRLTGAPRNDPFRLRVVARTEFGTPQRRMVPIGQLRPYIARDLAADISVLLAGGAQFDGRPLTAGDIAVIVDSGLDAIPCRDALADLGIPVVYSGDTDVFASTAAAEWLRLLDAFDTPNRSGVVRAAATTMFFGHRAADLAAGGDELTDQITTTIRQWAGLARDRGIAAVFEAVVSSGLPERVLGHRGGERHMTDLAHVSQLLHETAHRERYHLPALRDWLRRQMKDRAGPAERNRRLDSDAAAVQIMTVWRSKGLQFPVVYLPFGFNRFTKTDTVLRFHDTDGTRCLHVGGAGATDRAAAEQAGEAETAGDNVRLTYVALTRAQSQVVAWWAPSRDEQNGGLSRLLRGRRPGATAVPDCATPQTLSDDDALACFTAWEHAGGPVVEAAEPVTPMSPPAPEAPVDLDVRHFHRSIDTHWRRTSYSALVRVVHDDGHAVSSEPDTALRDDESADVVPEAPPPLPGDLPSPMAHLPAGAAFGSLVHAVLESADPLSPDLTAELAARIDEQAGLWHVEVPTDELASALVPMHDTPLGPLAPGLTLRQIGLRDRLRELDFEMPLGGGQDRPDAARDIRLGDVGALVSELLPAADPLSAYGARLQAEPLGHQRLHGYLSGSIDAVLRVPDESAPGGHRYVVVDYKTNRLGDFGTENTAADYTAPRLAEAMMHSDYPLQALLYSVVLHRFLRWRLPGYAPARHLGGVAYLFVRGMCGAATPLVEGHPCGVFSWQPPVELVGRLSDLLDGATS</sequence>
<dbReference type="SUPFAM" id="SSF52980">
    <property type="entry name" value="Restriction endonuclease-like"/>
    <property type="match status" value="1"/>
</dbReference>
<keyword evidence="4 15" id="KW-0227">DNA damage</keyword>
<evidence type="ECO:0000256" key="10">
    <source>
        <dbReference type="ARBA" id="ARBA00023125"/>
    </source>
</evidence>
<dbReference type="InterPro" id="IPR000212">
    <property type="entry name" value="DNA_helicase_UvrD/REP"/>
</dbReference>
<dbReference type="Gene3D" id="3.40.50.300">
    <property type="entry name" value="P-loop containing nucleotide triphosphate hydrolases"/>
    <property type="match status" value="3"/>
</dbReference>
<organism evidence="20 21">
    <name type="scientific">Mycolicibacterium mucogenicum</name>
    <name type="common">Mycobacterium mucogenicum</name>
    <dbReference type="NCBI Taxonomy" id="56689"/>
    <lineage>
        <taxon>Bacteria</taxon>
        <taxon>Bacillati</taxon>
        <taxon>Actinomycetota</taxon>
        <taxon>Actinomycetes</taxon>
        <taxon>Mycobacteriales</taxon>
        <taxon>Mycobacteriaceae</taxon>
        <taxon>Mycolicibacterium</taxon>
    </lineage>
</organism>
<evidence type="ECO:0000256" key="9">
    <source>
        <dbReference type="ARBA" id="ARBA00022842"/>
    </source>
</evidence>
<evidence type="ECO:0000256" key="1">
    <source>
        <dbReference type="ARBA" id="ARBA00022722"/>
    </source>
</evidence>
<dbReference type="Proteomes" id="UP000294929">
    <property type="component" value="Unassembled WGS sequence"/>
</dbReference>
<feature type="region of interest" description="Nuclease activity, interacts with RecD and RecA" evidence="15">
    <location>
        <begin position="776"/>
        <end position="1104"/>
    </location>
</feature>
<evidence type="ECO:0000259" key="18">
    <source>
        <dbReference type="PROSITE" id="PS51198"/>
    </source>
</evidence>
<dbReference type="GO" id="GO:0043138">
    <property type="term" value="F:3'-5' DNA helicase activity"/>
    <property type="evidence" value="ECO:0007669"/>
    <property type="project" value="UniProtKB-UniRule"/>
</dbReference>
<evidence type="ECO:0000313" key="21">
    <source>
        <dbReference type="Proteomes" id="UP000294929"/>
    </source>
</evidence>